<evidence type="ECO:0000313" key="1">
    <source>
        <dbReference type="EMBL" id="GGC79291.1"/>
    </source>
</evidence>
<dbReference type="Proteomes" id="UP000619534">
    <property type="component" value="Unassembled WGS sequence"/>
</dbReference>
<dbReference type="EMBL" id="BMCJ01000001">
    <property type="protein sequence ID" value="GGC79291.1"/>
    <property type="molecule type" value="Genomic_DNA"/>
</dbReference>
<organism evidence="1 2">
    <name type="scientific">Thalassobacillus devorans</name>
    <dbReference type="NCBI Taxonomy" id="279813"/>
    <lineage>
        <taxon>Bacteria</taxon>
        <taxon>Bacillati</taxon>
        <taxon>Bacillota</taxon>
        <taxon>Bacilli</taxon>
        <taxon>Bacillales</taxon>
        <taxon>Bacillaceae</taxon>
        <taxon>Thalassobacillus</taxon>
    </lineage>
</organism>
<protein>
    <recommendedName>
        <fullName evidence="3">LIM zinc-binding domain-containing protein</fullName>
    </recommendedName>
</protein>
<keyword evidence="2" id="KW-1185">Reference proteome</keyword>
<proteinExistence type="predicted"/>
<comment type="caution">
    <text evidence="1">The sequence shown here is derived from an EMBL/GenBank/DDBJ whole genome shotgun (WGS) entry which is preliminary data.</text>
</comment>
<gene>
    <name evidence="1" type="ORF">GCM10007216_07220</name>
</gene>
<name>A0ABQ1NSV6_9BACI</name>
<evidence type="ECO:0000313" key="2">
    <source>
        <dbReference type="Proteomes" id="UP000619534"/>
    </source>
</evidence>
<sequence>MEELVGQCTKCDKKIYCENGFLNGMYENGKLYCERCYENLKEKDK</sequence>
<reference evidence="2" key="1">
    <citation type="journal article" date="2019" name="Int. J. Syst. Evol. Microbiol.">
        <title>The Global Catalogue of Microorganisms (GCM) 10K type strain sequencing project: providing services to taxonomists for standard genome sequencing and annotation.</title>
        <authorList>
            <consortium name="The Broad Institute Genomics Platform"/>
            <consortium name="The Broad Institute Genome Sequencing Center for Infectious Disease"/>
            <person name="Wu L."/>
            <person name="Ma J."/>
        </authorList>
    </citation>
    <scope>NUCLEOTIDE SEQUENCE [LARGE SCALE GENOMIC DNA]</scope>
    <source>
        <strain evidence="2">CCM 7282</strain>
    </source>
</reference>
<evidence type="ECO:0008006" key="3">
    <source>
        <dbReference type="Google" id="ProtNLM"/>
    </source>
</evidence>
<accession>A0ABQ1NSV6</accession>